<dbReference type="SUPFAM" id="SSF55895">
    <property type="entry name" value="Ribonuclease Rh-like"/>
    <property type="match status" value="1"/>
</dbReference>
<sequence length="273" mass="29500">MKFIYSIPALAILLSTVDASPVALPRVFKRDLDLTLTQSQCTSSESQASCSTSGSSSSDSCCVETEGLILQTQFWDTDVAGSPENTWTIHGLWPDKCDGSYNSNCDFASEVSSVADVLQDAGETDLVSYLSQYWLNDDGDNEELWTHEFNKHGTCMSTIGDDCYASGTASNTNVVDFAKLLVKTYQGLPTYQWLADAGITPSSSQTYSADDISAALQAGFGNEVYIGCSDGVFNQVWYFHTVQGSLLDDDLVKIDAVSQSTCSGDVSYPPRSD</sequence>
<dbReference type="InterPro" id="IPR033697">
    <property type="entry name" value="Ribonuclease_T2_eukaryotic"/>
</dbReference>
<evidence type="ECO:0000313" key="11">
    <source>
        <dbReference type="Proteomes" id="UP001360560"/>
    </source>
</evidence>
<dbReference type="PROSITE" id="PS00530">
    <property type="entry name" value="RNASE_T2_1"/>
    <property type="match status" value="1"/>
</dbReference>
<evidence type="ECO:0000256" key="8">
    <source>
        <dbReference type="RuleBase" id="RU004328"/>
    </source>
</evidence>
<dbReference type="InterPro" id="IPR018188">
    <property type="entry name" value="RNase_T2_His_AS_1"/>
</dbReference>
<feature type="active site" evidence="7">
    <location>
        <position position="90"/>
    </location>
</feature>
<dbReference type="GO" id="GO:0005576">
    <property type="term" value="C:extracellular region"/>
    <property type="evidence" value="ECO:0007669"/>
    <property type="project" value="TreeGrafter"/>
</dbReference>
<dbReference type="PANTHER" id="PTHR11240">
    <property type="entry name" value="RIBONUCLEASE T2"/>
    <property type="match status" value="1"/>
</dbReference>
<dbReference type="RefSeq" id="XP_064852638.1">
    <property type="nucleotide sequence ID" value="XM_064996566.1"/>
</dbReference>
<dbReference type="GeneID" id="90073617"/>
<keyword evidence="4" id="KW-0255">Endonuclease</keyword>
<organism evidence="10 11">
    <name type="scientific">Saccharomycopsis crataegensis</name>
    <dbReference type="NCBI Taxonomy" id="43959"/>
    <lineage>
        <taxon>Eukaryota</taxon>
        <taxon>Fungi</taxon>
        <taxon>Dikarya</taxon>
        <taxon>Ascomycota</taxon>
        <taxon>Saccharomycotina</taxon>
        <taxon>Saccharomycetes</taxon>
        <taxon>Saccharomycopsidaceae</taxon>
        <taxon>Saccharomycopsis</taxon>
    </lineage>
</organism>
<keyword evidence="4" id="KW-0378">Hydrolase</keyword>
<dbReference type="GO" id="GO:0033897">
    <property type="term" value="F:ribonuclease T2 activity"/>
    <property type="evidence" value="ECO:0007669"/>
    <property type="project" value="UniProtKB-EC"/>
</dbReference>
<dbReference type="CDD" id="cd01061">
    <property type="entry name" value="RNase_T2_euk"/>
    <property type="match status" value="1"/>
</dbReference>
<evidence type="ECO:0000256" key="4">
    <source>
        <dbReference type="ARBA" id="ARBA00022759"/>
    </source>
</evidence>
<evidence type="ECO:0000256" key="7">
    <source>
        <dbReference type="PIRSR" id="PIRSR633697-1"/>
    </source>
</evidence>
<keyword evidence="11" id="KW-1185">Reference proteome</keyword>
<dbReference type="PANTHER" id="PTHR11240:SF22">
    <property type="entry name" value="RIBONUCLEASE T2"/>
    <property type="match status" value="1"/>
</dbReference>
<dbReference type="AlphaFoldDB" id="A0AAV5QNA1"/>
<keyword evidence="9" id="KW-0732">Signal</keyword>
<proteinExistence type="inferred from homology"/>
<keyword evidence="4" id="KW-0540">Nuclease</keyword>
<reference evidence="10 11" key="1">
    <citation type="journal article" date="2023" name="Elife">
        <title>Identification of key yeast species and microbe-microbe interactions impacting larval growth of Drosophila in the wild.</title>
        <authorList>
            <person name="Mure A."/>
            <person name="Sugiura Y."/>
            <person name="Maeda R."/>
            <person name="Honda K."/>
            <person name="Sakurai N."/>
            <person name="Takahashi Y."/>
            <person name="Watada M."/>
            <person name="Katoh T."/>
            <person name="Gotoh A."/>
            <person name="Gotoh Y."/>
            <person name="Taniguchi I."/>
            <person name="Nakamura K."/>
            <person name="Hayashi T."/>
            <person name="Katayama T."/>
            <person name="Uemura T."/>
            <person name="Hattori Y."/>
        </authorList>
    </citation>
    <scope>NUCLEOTIDE SEQUENCE [LARGE SCALE GENOMIC DNA]</scope>
    <source>
        <strain evidence="10 11">SC-9</strain>
    </source>
</reference>
<feature type="active site" evidence="7">
    <location>
        <position position="148"/>
    </location>
</feature>
<evidence type="ECO:0000256" key="3">
    <source>
        <dbReference type="ARBA" id="ARBA00012571"/>
    </source>
</evidence>
<comment type="function">
    <text evidence="6">Rnase which modulates cell survival under stress conditions. Released from the vacuole to the cytoplasm during stress to promote tRNA and rRNA cleavage and to activate separately a downstream pathway that promotes cell death. Involved in cell size, vacuolar morphology and growth at high temperatures and high salt concentration.</text>
</comment>
<dbReference type="Proteomes" id="UP001360560">
    <property type="component" value="Unassembled WGS sequence"/>
</dbReference>
<dbReference type="PROSITE" id="PS00531">
    <property type="entry name" value="RNASE_T2_2"/>
    <property type="match status" value="1"/>
</dbReference>
<comment type="caution">
    <text evidence="10">The sequence shown here is derived from an EMBL/GenBank/DDBJ whole genome shotgun (WGS) entry which is preliminary data.</text>
</comment>
<dbReference type="InterPro" id="IPR036430">
    <property type="entry name" value="RNase_T2-like_sf"/>
</dbReference>
<accession>A0AAV5QNA1</accession>
<keyword evidence="5" id="KW-1015">Disulfide bond</keyword>
<evidence type="ECO:0000256" key="2">
    <source>
        <dbReference type="ARBA" id="ARBA00007469"/>
    </source>
</evidence>
<dbReference type="Pfam" id="PF00445">
    <property type="entry name" value="Ribonuclease_T2"/>
    <property type="match status" value="1"/>
</dbReference>
<dbReference type="GO" id="GO:0006401">
    <property type="term" value="P:RNA catabolic process"/>
    <property type="evidence" value="ECO:0007669"/>
    <property type="project" value="TreeGrafter"/>
</dbReference>
<evidence type="ECO:0000256" key="5">
    <source>
        <dbReference type="ARBA" id="ARBA00023157"/>
    </source>
</evidence>
<evidence type="ECO:0000256" key="9">
    <source>
        <dbReference type="SAM" id="SignalP"/>
    </source>
</evidence>
<feature type="active site" evidence="7">
    <location>
        <position position="152"/>
    </location>
</feature>
<dbReference type="InterPro" id="IPR001568">
    <property type="entry name" value="RNase_T2-like"/>
</dbReference>
<evidence type="ECO:0000256" key="1">
    <source>
        <dbReference type="ARBA" id="ARBA00004410"/>
    </source>
</evidence>
<evidence type="ECO:0000313" key="10">
    <source>
        <dbReference type="EMBL" id="GMM35638.1"/>
    </source>
</evidence>
<dbReference type="GO" id="GO:0003723">
    <property type="term" value="F:RNA binding"/>
    <property type="evidence" value="ECO:0007669"/>
    <property type="project" value="InterPro"/>
</dbReference>
<comment type="subcellular location">
    <subcellularLocation>
        <location evidence="1">Vacuole lumen</location>
    </subcellularLocation>
</comment>
<feature type="chain" id="PRO_5043551574" description="ribonuclease T2" evidence="9">
    <location>
        <begin position="20"/>
        <end position="273"/>
    </location>
</feature>
<dbReference type="EMBL" id="BTFZ01000010">
    <property type="protein sequence ID" value="GMM35638.1"/>
    <property type="molecule type" value="Genomic_DNA"/>
</dbReference>
<dbReference type="InterPro" id="IPR033130">
    <property type="entry name" value="RNase_T2_His_AS_2"/>
</dbReference>
<dbReference type="Gene3D" id="3.90.730.10">
    <property type="entry name" value="Ribonuclease T2-like"/>
    <property type="match status" value="1"/>
</dbReference>
<comment type="similarity">
    <text evidence="2 8">Belongs to the RNase T2 family.</text>
</comment>
<protein>
    <recommendedName>
        <fullName evidence="3">ribonuclease T2</fullName>
        <ecNumber evidence="3">4.6.1.19</ecNumber>
    </recommendedName>
</protein>
<name>A0AAV5QNA1_9ASCO</name>
<dbReference type="EC" id="4.6.1.19" evidence="3"/>
<dbReference type="GO" id="GO:0005775">
    <property type="term" value="C:vacuolar lumen"/>
    <property type="evidence" value="ECO:0007669"/>
    <property type="project" value="UniProtKB-SubCell"/>
</dbReference>
<feature type="signal peptide" evidence="9">
    <location>
        <begin position="1"/>
        <end position="19"/>
    </location>
</feature>
<evidence type="ECO:0000256" key="6">
    <source>
        <dbReference type="ARBA" id="ARBA00025494"/>
    </source>
</evidence>
<gene>
    <name evidence="10" type="ORF">DASC09_029630</name>
</gene>